<comment type="caution">
    <text evidence="7">The sequence shown here is derived from an EMBL/GenBank/DDBJ whole genome shotgun (WGS) entry which is preliminary data.</text>
</comment>
<feature type="compositionally biased region" description="Basic and acidic residues" evidence="5">
    <location>
        <begin position="396"/>
        <end position="443"/>
    </location>
</feature>
<evidence type="ECO:0000313" key="8">
    <source>
        <dbReference type="Proteomes" id="UP001295684"/>
    </source>
</evidence>
<feature type="region of interest" description="Disordered" evidence="5">
    <location>
        <begin position="277"/>
        <end position="459"/>
    </location>
</feature>
<dbReference type="SMART" id="SM00336">
    <property type="entry name" value="BBOX"/>
    <property type="match status" value="1"/>
</dbReference>
<feature type="compositionally biased region" description="Polar residues" evidence="5">
    <location>
        <begin position="364"/>
        <end position="380"/>
    </location>
</feature>
<dbReference type="InterPro" id="IPR015915">
    <property type="entry name" value="Kelch-typ_b-propeller"/>
</dbReference>
<keyword evidence="8" id="KW-1185">Reference proteome</keyword>
<gene>
    <name evidence="7" type="ORF">ECRASSUSDP1_LOCUS16518</name>
</gene>
<dbReference type="Pfam" id="PF24681">
    <property type="entry name" value="Kelch_KLHDC2_KLHL20_DRC7"/>
    <property type="match status" value="1"/>
</dbReference>
<sequence>MEYLECDIHEKKIEAFCNECKITLCIDCILSDKHKKHSFTSLDKAAEKQKEDIKANISKAQSTRKTLEKMQNRMSKHLRDLSDRLENNTRSIEEIYDLVLSAITKKKEDCIRNMQEAVRKEERIMKEKKTKIDNHLQAIDHLHQMQTKISELTDLEVLKEAKTCENAIKSGTKNVVECTFSLTMLPELKKDIEINNFGKQLKNALKEQESNTSSTHHKSKKQCKKSSKGSKLKNESKTSSTKEIKECDKPSPNLNESNVTEISTPVCISAKAHFFDKPVRPSTGTEERKSRDAENLKREEEVPSNQKPVVSKGQNSRNQKNEKKFEGTKFGSSSFSYQPSKALEKLTALTSGDKKAKDPKNNESNDVNNFNKLLESTQLMQRDRQKRKKQSHTKHFGNETTKEHQDYNGFKVEEIKEESETSLKESRKDKRDDRHARDSERSHRSYLRHTKTSRLRSVNKRDECIQEKIRKETKTKFQTQVIKKNTREGLPPTSGNIINGTTPLNMNQIRRMSPRRACDENIRGAGNKSSEMFKLEGRVRGQNSRRGSKTNRDNFENIDSKFNFTRLQEKRAERKNQKSTQLLSSILSSKHSENIMKEPQFKKWEKLLKKDKESNKDVQKDFLYKSLNRANMKGSLLDYNRDESPEVFKKAEEIKEIPDSPKDVLDCLRTPESQCRAVSIIGGDMTKKSIDFNILLKNNIDSIFTIAGYSDKPIETIENYSCDNAVWIPISCPLKDGRTKFSVVSFLHVSENGFSSDRILIMGGKTSDGKRTDLIQEYNPKTNKLQDFGRLPKPMSGFSALCMVNKIYIIGGNDGKIRNNVECFDLETKEWTQLSPLNQKRDELSAAIGPDNCLYAIGGYGGSDNKCLITAEKYDIKVGKWEIIAKMKDPRRALSAVSLPNGVYALGGYDGEKYLNSVEKYDSDQDQWVSVPSMIQKRCTLSSVSSNDCRYIYAIGGFNGSALETVERYDIVSDKWEQVQSMNSKRFMHASVLIRQ</sequence>
<feature type="compositionally biased region" description="Basic and acidic residues" evidence="5">
    <location>
        <begin position="352"/>
        <end position="363"/>
    </location>
</feature>
<feature type="compositionally biased region" description="Basic and acidic residues" evidence="5">
    <location>
        <begin position="277"/>
        <end position="301"/>
    </location>
</feature>
<dbReference type="InterPro" id="IPR000315">
    <property type="entry name" value="Znf_B-box"/>
</dbReference>
<feature type="coiled-coil region" evidence="4">
    <location>
        <begin position="43"/>
        <end position="80"/>
    </location>
</feature>
<dbReference type="Gene3D" id="3.30.160.60">
    <property type="entry name" value="Classic Zinc Finger"/>
    <property type="match status" value="1"/>
</dbReference>
<dbReference type="PROSITE" id="PS50119">
    <property type="entry name" value="ZF_BBOX"/>
    <property type="match status" value="1"/>
</dbReference>
<dbReference type="Pfam" id="PF01344">
    <property type="entry name" value="Kelch_1"/>
    <property type="match status" value="2"/>
</dbReference>
<dbReference type="PANTHER" id="PTHR24412">
    <property type="entry name" value="KELCH PROTEIN"/>
    <property type="match status" value="1"/>
</dbReference>
<feature type="region of interest" description="Disordered" evidence="5">
    <location>
        <begin position="537"/>
        <end position="557"/>
    </location>
</feature>
<dbReference type="Proteomes" id="UP001295684">
    <property type="component" value="Unassembled WGS sequence"/>
</dbReference>
<keyword evidence="1" id="KW-0880">Kelch repeat</keyword>
<feature type="region of interest" description="Disordered" evidence="5">
    <location>
        <begin position="205"/>
        <end position="258"/>
    </location>
</feature>
<feature type="compositionally biased region" description="Polar residues" evidence="5">
    <location>
        <begin position="303"/>
        <end position="318"/>
    </location>
</feature>
<dbReference type="Gene3D" id="2.120.10.80">
    <property type="entry name" value="Kelch-type beta propeller"/>
    <property type="match status" value="1"/>
</dbReference>
<dbReference type="Pfam" id="PF00643">
    <property type="entry name" value="zf-B_box"/>
    <property type="match status" value="1"/>
</dbReference>
<organism evidence="7 8">
    <name type="scientific">Euplotes crassus</name>
    <dbReference type="NCBI Taxonomy" id="5936"/>
    <lineage>
        <taxon>Eukaryota</taxon>
        <taxon>Sar</taxon>
        <taxon>Alveolata</taxon>
        <taxon>Ciliophora</taxon>
        <taxon>Intramacronucleata</taxon>
        <taxon>Spirotrichea</taxon>
        <taxon>Hypotrichia</taxon>
        <taxon>Euplotida</taxon>
        <taxon>Euplotidae</taxon>
        <taxon>Moneuplotes</taxon>
    </lineage>
</organism>
<protein>
    <recommendedName>
        <fullName evidence="6">B box-type domain-containing protein</fullName>
    </recommendedName>
</protein>
<evidence type="ECO:0000259" key="6">
    <source>
        <dbReference type="PROSITE" id="PS50119"/>
    </source>
</evidence>
<keyword evidence="3" id="KW-0862">Zinc</keyword>
<evidence type="ECO:0000313" key="7">
    <source>
        <dbReference type="EMBL" id="CAI2375158.1"/>
    </source>
</evidence>
<dbReference type="PANTHER" id="PTHR24412:SF489">
    <property type="entry name" value="RING FINGER DOMAIN AND KELCH REPEAT-CONTAINING PROTEIN DDB_G0271372"/>
    <property type="match status" value="1"/>
</dbReference>
<accession>A0AAD2D078</accession>
<evidence type="ECO:0000256" key="5">
    <source>
        <dbReference type="SAM" id="MobiDB-lite"/>
    </source>
</evidence>
<dbReference type="SUPFAM" id="SSF117281">
    <property type="entry name" value="Kelch motif"/>
    <property type="match status" value="1"/>
</dbReference>
<evidence type="ECO:0000256" key="3">
    <source>
        <dbReference type="PROSITE-ProRule" id="PRU00024"/>
    </source>
</evidence>
<dbReference type="SUPFAM" id="SSF57845">
    <property type="entry name" value="B-box zinc-binding domain"/>
    <property type="match status" value="1"/>
</dbReference>
<dbReference type="InterPro" id="IPR006652">
    <property type="entry name" value="Kelch_1"/>
</dbReference>
<dbReference type="CDD" id="cd19756">
    <property type="entry name" value="Bbox2"/>
    <property type="match status" value="1"/>
</dbReference>
<feature type="compositionally biased region" description="Basic and acidic residues" evidence="5">
    <location>
        <begin position="232"/>
        <end position="249"/>
    </location>
</feature>
<keyword evidence="4" id="KW-0175">Coiled coil</keyword>
<feature type="compositionally biased region" description="Basic residues" evidence="5">
    <location>
        <begin position="215"/>
        <end position="231"/>
    </location>
</feature>
<reference evidence="7" key="1">
    <citation type="submission" date="2023-07" db="EMBL/GenBank/DDBJ databases">
        <authorList>
            <consortium name="AG Swart"/>
            <person name="Singh M."/>
            <person name="Singh A."/>
            <person name="Seah K."/>
            <person name="Emmerich C."/>
        </authorList>
    </citation>
    <scope>NUCLEOTIDE SEQUENCE</scope>
    <source>
        <strain evidence="7">DP1</strain>
    </source>
</reference>
<dbReference type="GO" id="GO:0008270">
    <property type="term" value="F:zinc ion binding"/>
    <property type="evidence" value="ECO:0007669"/>
    <property type="project" value="UniProtKB-KW"/>
</dbReference>
<keyword evidence="3" id="KW-0479">Metal-binding</keyword>
<evidence type="ECO:0000256" key="4">
    <source>
        <dbReference type="SAM" id="Coils"/>
    </source>
</evidence>
<evidence type="ECO:0000256" key="2">
    <source>
        <dbReference type="ARBA" id="ARBA00022737"/>
    </source>
</evidence>
<proteinExistence type="predicted"/>
<feature type="compositionally biased region" description="Basic residues" evidence="5">
    <location>
        <begin position="384"/>
        <end position="395"/>
    </location>
</feature>
<feature type="domain" description="B box-type" evidence="6">
    <location>
        <begin position="1"/>
        <end position="42"/>
    </location>
</feature>
<dbReference type="SMART" id="SM00612">
    <property type="entry name" value="Kelch"/>
    <property type="match status" value="6"/>
</dbReference>
<feature type="compositionally biased region" description="Basic residues" evidence="5">
    <location>
        <begin position="444"/>
        <end position="458"/>
    </location>
</feature>
<keyword evidence="3" id="KW-0863">Zinc-finger</keyword>
<name>A0AAD2D078_EUPCR</name>
<evidence type="ECO:0000256" key="1">
    <source>
        <dbReference type="ARBA" id="ARBA00022441"/>
    </source>
</evidence>
<feature type="compositionally biased region" description="Polar residues" evidence="5">
    <location>
        <begin position="330"/>
        <end position="339"/>
    </location>
</feature>
<keyword evidence="2" id="KW-0677">Repeat</keyword>
<dbReference type="EMBL" id="CAMPGE010016613">
    <property type="protein sequence ID" value="CAI2375158.1"/>
    <property type="molecule type" value="Genomic_DNA"/>
</dbReference>
<dbReference type="AlphaFoldDB" id="A0AAD2D078"/>